<proteinExistence type="predicted"/>
<dbReference type="OMA" id="EMETNFS"/>
<evidence type="ECO:0008006" key="5">
    <source>
        <dbReference type="Google" id="ProtNLM"/>
    </source>
</evidence>
<dbReference type="EMBL" id="JRES01001343">
    <property type="protein sequence ID" value="KNC23539.1"/>
    <property type="molecule type" value="Genomic_DNA"/>
</dbReference>
<feature type="chain" id="PRO_5005535175" description="DUF4794 domain-containing protein" evidence="2">
    <location>
        <begin position="24"/>
        <end position="268"/>
    </location>
</feature>
<protein>
    <recommendedName>
        <fullName evidence="5">DUF4794 domain-containing protein</fullName>
    </recommendedName>
</protein>
<dbReference type="STRING" id="7375.A0A0L0BWC5"/>
<feature type="signal peptide" evidence="2">
    <location>
        <begin position="1"/>
        <end position="23"/>
    </location>
</feature>
<feature type="compositionally biased region" description="Polar residues" evidence="1">
    <location>
        <begin position="27"/>
        <end position="44"/>
    </location>
</feature>
<evidence type="ECO:0000256" key="1">
    <source>
        <dbReference type="SAM" id="MobiDB-lite"/>
    </source>
</evidence>
<evidence type="ECO:0000313" key="4">
    <source>
        <dbReference type="Proteomes" id="UP000037069"/>
    </source>
</evidence>
<sequence length="268" mass="29467">MSFGRYVCQLILLLFTAPNIINSGPVSSPEIASQSGKSNGHISIQQQQQQQQQQQSNQNNQDAQLNSLNVYASNYDIIASKQNQNDNFKPSYKLPDMETNFTPIHNSNSIAPEFASSLGSSTPVLMQYLPQTINEGGVQYLQLLPTRPLMVPIGPYLTGSTGIQSLAYHQHLAPSNNIDYTTRPLLSALPINMPPPAPSALVDVPASPLPSYGIQSYAANITPYKQNHRINRETKDKQLLGPITLNLNEYIPPANSQQHSTFSVRGRP</sequence>
<comment type="caution">
    <text evidence="3">The sequence shown here is derived from an EMBL/GenBank/DDBJ whole genome shotgun (WGS) entry which is preliminary data.</text>
</comment>
<feature type="region of interest" description="Disordered" evidence="1">
    <location>
        <begin position="27"/>
        <end position="61"/>
    </location>
</feature>
<name>A0A0L0BWC5_LUCCU</name>
<organism evidence="3 4">
    <name type="scientific">Lucilia cuprina</name>
    <name type="common">Green bottle fly</name>
    <name type="synonym">Australian sheep blowfly</name>
    <dbReference type="NCBI Taxonomy" id="7375"/>
    <lineage>
        <taxon>Eukaryota</taxon>
        <taxon>Metazoa</taxon>
        <taxon>Ecdysozoa</taxon>
        <taxon>Arthropoda</taxon>
        <taxon>Hexapoda</taxon>
        <taxon>Insecta</taxon>
        <taxon>Pterygota</taxon>
        <taxon>Neoptera</taxon>
        <taxon>Endopterygota</taxon>
        <taxon>Diptera</taxon>
        <taxon>Brachycera</taxon>
        <taxon>Muscomorpha</taxon>
        <taxon>Oestroidea</taxon>
        <taxon>Calliphoridae</taxon>
        <taxon>Luciliinae</taxon>
        <taxon>Lucilia</taxon>
    </lineage>
</organism>
<dbReference type="Proteomes" id="UP000037069">
    <property type="component" value="Unassembled WGS sequence"/>
</dbReference>
<evidence type="ECO:0000256" key="2">
    <source>
        <dbReference type="SAM" id="SignalP"/>
    </source>
</evidence>
<dbReference type="OrthoDB" id="7973539at2759"/>
<feature type="compositionally biased region" description="Low complexity" evidence="1">
    <location>
        <begin position="45"/>
        <end position="61"/>
    </location>
</feature>
<reference evidence="3 4" key="1">
    <citation type="journal article" date="2015" name="Nat. Commun.">
        <title>Lucilia cuprina genome unlocks parasitic fly biology to underpin future interventions.</title>
        <authorList>
            <person name="Anstead C.A."/>
            <person name="Korhonen P.K."/>
            <person name="Young N.D."/>
            <person name="Hall R.S."/>
            <person name="Jex A.R."/>
            <person name="Murali S.C."/>
            <person name="Hughes D.S."/>
            <person name="Lee S.F."/>
            <person name="Perry T."/>
            <person name="Stroehlein A.J."/>
            <person name="Ansell B.R."/>
            <person name="Breugelmans B."/>
            <person name="Hofmann A."/>
            <person name="Qu J."/>
            <person name="Dugan S."/>
            <person name="Lee S.L."/>
            <person name="Chao H."/>
            <person name="Dinh H."/>
            <person name="Han Y."/>
            <person name="Doddapaneni H.V."/>
            <person name="Worley K.C."/>
            <person name="Muzny D.M."/>
            <person name="Ioannidis P."/>
            <person name="Waterhouse R.M."/>
            <person name="Zdobnov E.M."/>
            <person name="James P.J."/>
            <person name="Bagnall N.H."/>
            <person name="Kotze A.C."/>
            <person name="Gibbs R.A."/>
            <person name="Richards S."/>
            <person name="Batterham P."/>
            <person name="Gasser R.B."/>
        </authorList>
    </citation>
    <scope>NUCLEOTIDE SEQUENCE [LARGE SCALE GENOMIC DNA]</scope>
    <source>
        <strain evidence="3 4">LS</strain>
        <tissue evidence="3">Full body</tissue>
    </source>
</reference>
<dbReference type="AlphaFoldDB" id="A0A0L0BWC5"/>
<keyword evidence="2" id="KW-0732">Signal</keyword>
<evidence type="ECO:0000313" key="3">
    <source>
        <dbReference type="EMBL" id="KNC23539.1"/>
    </source>
</evidence>
<keyword evidence="4" id="KW-1185">Reference proteome</keyword>
<gene>
    <name evidence="3" type="ORF">FF38_14440</name>
</gene>
<accession>A0A0L0BWC5</accession>